<comment type="caution">
    <text evidence="2">The sequence shown here is derived from an EMBL/GenBank/DDBJ whole genome shotgun (WGS) entry which is preliminary data.</text>
</comment>
<dbReference type="Proteomes" id="UP000078396">
    <property type="component" value="Unassembled WGS sequence"/>
</dbReference>
<dbReference type="EMBL" id="LWCS01000059">
    <property type="protein sequence ID" value="OAN31229.1"/>
    <property type="molecule type" value="Genomic_DNA"/>
</dbReference>
<proteinExistence type="predicted"/>
<gene>
    <name evidence="2" type="ORF">A4X20_29185</name>
</gene>
<evidence type="ECO:0000313" key="3">
    <source>
        <dbReference type="Proteomes" id="UP000078396"/>
    </source>
</evidence>
<evidence type="ECO:0000313" key="2">
    <source>
        <dbReference type="EMBL" id="OAN31229.1"/>
    </source>
</evidence>
<reference evidence="2 3" key="1">
    <citation type="submission" date="2016-04" db="EMBL/GenBank/DDBJ databases">
        <title>Draft Genome Sequences of Staphylococcus capitis Strain H36, S. capitis Strain H65, S. cohnii Strain H62, S. hominis Strain H69, Mycobacterium iranicum Strain H39, Plantibacter sp. Strain H53, Pseudomonas oryzihabitans Strain H72, and Microbacterium sp. Strain H83, isolated from residential settings.</title>
        <authorList>
            <person name="Lymperopoulou D."/>
            <person name="Adams R.I."/>
            <person name="Lindow S."/>
            <person name="Coil D.A."/>
            <person name="Jospin G."/>
            <person name="Eisen J.A."/>
        </authorList>
    </citation>
    <scope>NUCLEOTIDE SEQUENCE [LARGE SCALE GENOMIC DNA]</scope>
    <source>
        <strain evidence="2 3">H39</strain>
    </source>
</reference>
<name>A0A178LL88_MYCIR</name>
<organism evidence="2 3">
    <name type="scientific">Mycolicibacterium iranicum</name>
    <name type="common">Mycobacterium iranicum</name>
    <dbReference type="NCBI Taxonomy" id="912594"/>
    <lineage>
        <taxon>Bacteria</taxon>
        <taxon>Bacillati</taxon>
        <taxon>Actinomycetota</taxon>
        <taxon>Actinomycetes</taxon>
        <taxon>Mycobacteriales</taxon>
        <taxon>Mycobacteriaceae</taxon>
        <taxon>Mycolicibacterium</taxon>
    </lineage>
</organism>
<evidence type="ECO:0000256" key="1">
    <source>
        <dbReference type="SAM" id="MobiDB-lite"/>
    </source>
</evidence>
<accession>A0A178LL88</accession>
<protein>
    <submittedName>
        <fullName evidence="2">Uncharacterized protein</fullName>
    </submittedName>
</protein>
<sequence>MSKFSYPGGVTSEFGEAGSKLPPSPTSTRRFGQLPDLAVRDDFDGPLPETELDTWEEHAEEG</sequence>
<dbReference type="OrthoDB" id="557859at2"/>
<feature type="region of interest" description="Disordered" evidence="1">
    <location>
        <begin position="1"/>
        <end position="62"/>
    </location>
</feature>
<dbReference type="AlphaFoldDB" id="A0A178LL88"/>